<accession>A0ABS1HAI5</accession>
<dbReference type="InterPro" id="IPR036388">
    <property type="entry name" value="WH-like_DNA-bd_sf"/>
</dbReference>
<reference evidence="7 8" key="1">
    <citation type="submission" date="2020-12" db="EMBL/GenBank/DDBJ databases">
        <title>YIM B01967 draft genome.</title>
        <authorList>
            <person name="Yan X."/>
        </authorList>
    </citation>
    <scope>NUCLEOTIDE SEQUENCE [LARGE SCALE GENOMIC DNA]</scope>
    <source>
        <strain evidence="7 8">YIM B01967</strain>
    </source>
</reference>
<keyword evidence="2" id="KW-0805">Transcription regulation</keyword>
<dbReference type="InterPro" id="IPR013324">
    <property type="entry name" value="RNA_pol_sigma_r3/r4-like"/>
</dbReference>
<dbReference type="InterPro" id="IPR039425">
    <property type="entry name" value="RNA_pol_sigma-70-like"/>
</dbReference>
<keyword evidence="3" id="KW-0731">Sigma factor</keyword>
<dbReference type="InterPro" id="IPR013325">
    <property type="entry name" value="RNA_pol_sigma_r2"/>
</dbReference>
<dbReference type="InterPro" id="IPR013249">
    <property type="entry name" value="RNA_pol_sigma70_r4_t2"/>
</dbReference>
<proteinExistence type="inferred from homology"/>
<evidence type="ECO:0000259" key="6">
    <source>
        <dbReference type="Pfam" id="PF08281"/>
    </source>
</evidence>
<evidence type="ECO:0000256" key="3">
    <source>
        <dbReference type="ARBA" id="ARBA00023082"/>
    </source>
</evidence>
<protein>
    <submittedName>
        <fullName evidence="7">Sigma-70 family RNA polymerase sigma factor</fullName>
    </submittedName>
</protein>
<organism evidence="7 8">
    <name type="scientific">Viridibacillus soli</name>
    <dbReference type="NCBI Taxonomy" id="2798301"/>
    <lineage>
        <taxon>Bacteria</taxon>
        <taxon>Bacillati</taxon>
        <taxon>Bacillota</taxon>
        <taxon>Bacilli</taxon>
        <taxon>Bacillales</taxon>
        <taxon>Caryophanaceae</taxon>
        <taxon>Viridibacillus</taxon>
    </lineage>
</organism>
<feature type="domain" description="RNA polymerase sigma-70 region 2" evidence="5">
    <location>
        <begin position="14"/>
        <end position="83"/>
    </location>
</feature>
<comment type="caution">
    <text evidence="7">The sequence shown here is derived from an EMBL/GenBank/DDBJ whole genome shotgun (WGS) entry which is preliminary data.</text>
</comment>
<evidence type="ECO:0000313" key="8">
    <source>
        <dbReference type="Proteomes" id="UP000618943"/>
    </source>
</evidence>
<dbReference type="Gene3D" id="1.10.10.10">
    <property type="entry name" value="Winged helix-like DNA-binding domain superfamily/Winged helix DNA-binding domain"/>
    <property type="match status" value="1"/>
</dbReference>
<sequence>MKATANDYEIMEELYNLYEQKMYQVAYSILHNVQQAEDVVQETFILLLENIHKINDIEDHKTKSFVLKSTKNKAIDYYRSNKRSIEMFNKFKEVPQEDTCDNVTQKIQRLITKEQQYQLLETLSMIHKEIIKYLLFYELTTKETAEILGISEGTVRKRYERAKKVIIKNTGGKTYETLEE</sequence>
<name>A0ABS1HAI5_9BACL</name>
<dbReference type="EMBL" id="JAEOAH010000024">
    <property type="protein sequence ID" value="MBK3496122.1"/>
    <property type="molecule type" value="Genomic_DNA"/>
</dbReference>
<evidence type="ECO:0000256" key="4">
    <source>
        <dbReference type="ARBA" id="ARBA00023163"/>
    </source>
</evidence>
<dbReference type="PANTHER" id="PTHR43133:SF60">
    <property type="entry name" value="RNA POLYMERASE SIGMA FACTOR SIGV"/>
    <property type="match status" value="1"/>
</dbReference>
<gene>
    <name evidence="7" type="ORF">JFL43_14890</name>
</gene>
<comment type="similarity">
    <text evidence="1">Belongs to the sigma-70 factor family. ECF subfamily.</text>
</comment>
<dbReference type="PANTHER" id="PTHR43133">
    <property type="entry name" value="RNA POLYMERASE ECF-TYPE SIGMA FACTO"/>
    <property type="match status" value="1"/>
</dbReference>
<dbReference type="InterPro" id="IPR014284">
    <property type="entry name" value="RNA_pol_sigma-70_dom"/>
</dbReference>
<dbReference type="Pfam" id="PF08281">
    <property type="entry name" value="Sigma70_r4_2"/>
    <property type="match status" value="1"/>
</dbReference>
<feature type="domain" description="RNA polymerase sigma factor 70 region 4 type 2" evidence="6">
    <location>
        <begin position="117"/>
        <end position="164"/>
    </location>
</feature>
<evidence type="ECO:0000313" key="7">
    <source>
        <dbReference type="EMBL" id="MBK3496122.1"/>
    </source>
</evidence>
<dbReference type="SUPFAM" id="SSF88946">
    <property type="entry name" value="Sigma2 domain of RNA polymerase sigma factors"/>
    <property type="match status" value="1"/>
</dbReference>
<keyword evidence="4" id="KW-0804">Transcription</keyword>
<dbReference type="SUPFAM" id="SSF88659">
    <property type="entry name" value="Sigma3 and sigma4 domains of RNA polymerase sigma factors"/>
    <property type="match status" value="1"/>
</dbReference>
<dbReference type="Proteomes" id="UP000618943">
    <property type="component" value="Unassembled WGS sequence"/>
</dbReference>
<dbReference type="RefSeq" id="WP_200749652.1">
    <property type="nucleotide sequence ID" value="NZ_JAEOAH010000024.1"/>
</dbReference>
<dbReference type="Gene3D" id="1.10.1740.10">
    <property type="match status" value="1"/>
</dbReference>
<keyword evidence="8" id="KW-1185">Reference proteome</keyword>
<evidence type="ECO:0000256" key="1">
    <source>
        <dbReference type="ARBA" id="ARBA00010641"/>
    </source>
</evidence>
<dbReference type="NCBIfam" id="TIGR02937">
    <property type="entry name" value="sigma70-ECF"/>
    <property type="match status" value="1"/>
</dbReference>
<dbReference type="Pfam" id="PF04542">
    <property type="entry name" value="Sigma70_r2"/>
    <property type="match status" value="1"/>
</dbReference>
<dbReference type="CDD" id="cd06171">
    <property type="entry name" value="Sigma70_r4"/>
    <property type="match status" value="1"/>
</dbReference>
<evidence type="ECO:0000256" key="2">
    <source>
        <dbReference type="ARBA" id="ARBA00023015"/>
    </source>
</evidence>
<evidence type="ECO:0000259" key="5">
    <source>
        <dbReference type="Pfam" id="PF04542"/>
    </source>
</evidence>
<dbReference type="InterPro" id="IPR007627">
    <property type="entry name" value="RNA_pol_sigma70_r2"/>
</dbReference>